<dbReference type="EMBL" id="JBBBZM010000009">
    <property type="protein sequence ID" value="KAL0639677.1"/>
    <property type="molecule type" value="Genomic_DNA"/>
</dbReference>
<evidence type="ECO:0000256" key="3">
    <source>
        <dbReference type="ARBA" id="ARBA00023136"/>
    </source>
</evidence>
<organism evidence="5 6">
    <name type="scientific">Discina gigas</name>
    <dbReference type="NCBI Taxonomy" id="1032678"/>
    <lineage>
        <taxon>Eukaryota</taxon>
        <taxon>Fungi</taxon>
        <taxon>Dikarya</taxon>
        <taxon>Ascomycota</taxon>
        <taxon>Pezizomycotina</taxon>
        <taxon>Pezizomycetes</taxon>
        <taxon>Pezizales</taxon>
        <taxon>Discinaceae</taxon>
        <taxon>Discina</taxon>
    </lineage>
</organism>
<comment type="similarity">
    <text evidence="4">Belongs to the copper transporter (Ctr) (TC 1.A.56) family. SLC31A subfamily.</text>
</comment>
<comment type="subcellular location">
    <subcellularLocation>
        <location evidence="4">Membrane</location>
        <topology evidence="4">Multi-pass membrane protein</topology>
    </subcellularLocation>
</comment>
<protein>
    <recommendedName>
        <fullName evidence="4">Copper transport protein</fullName>
    </recommendedName>
</protein>
<keyword evidence="4" id="KW-0813">Transport</keyword>
<dbReference type="InterPro" id="IPR007274">
    <property type="entry name" value="Cop_transporter"/>
</dbReference>
<dbReference type="Proteomes" id="UP001447188">
    <property type="component" value="Unassembled WGS sequence"/>
</dbReference>
<dbReference type="Pfam" id="PF04145">
    <property type="entry name" value="Ctr"/>
    <property type="match status" value="1"/>
</dbReference>
<name>A0ABR3GUR2_9PEZI</name>
<keyword evidence="2 4" id="KW-1133">Transmembrane helix</keyword>
<keyword evidence="4" id="KW-0186">Copper</keyword>
<accession>A0ABR3GUR2</accession>
<keyword evidence="4" id="KW-0406">Ion transport</keyword>
<keyword evidence="4" id="KW-0187">Copper transport</keyword>
<reference evidence="5 6" key="1">
    <citation type="submission" date="2024-02" db="EMBL/GenBank/DDBJ databases">
        <title>Discinaceae phylogenomics.</title>
        <authorList>
            <person name="Dirks A.C."/>
            <person name="James T.Y."/>
        </authorList>
    </citation>
    <scope>NUCLEOTIDE SEQUENCE [LARGE SCALE GENOMIC DNA]</scope>
    <source>
        <strain evidence="5 6">ACD0624</strain>
    </source>
</reference>
<feature type="transmembrane region" description="Helical" evidence="4">
    <location>
        <begin position="47"/>
        <end position="67"/>
    </location>
</feature>
<dbReference type="PANTHER" id="PTHR12483">
    <property type="entry name" value="SOLUTE CARRIER FAMILY 31 COPPER TRANSPORTERS"/>
    <property type="match status" value="1"/>
</dbReference>
<evidence type="ECO:0000256" key="4">
    <source>
        <dbReference type="RuleBase" id="RU367022"/>
    </source>
</evidence>
<proteinExistence type="inferred from homology"/>
<keyword evidence="3 4" id="KW-0472">Membrane</keyword>
<evidence type="ECO:0000313" key="5">
    <source>
        <dbReference type="EMBL" id="KAL0639677.1"/>
    </source>
</evidence>
<dbReference type="PANTHER" id="PTHR12483:SF115">
    <property type="entry name" value="COPPER TRANSPORT PROTEIN"/>
    <property type="match status" value="1"/>
</dbReference>
<sequence length="95" mass="10651">MDHSHHMQAGHDMGGAAAIHRCQMSMLFTWNTQDLCLVFRWWHVSSTLTLVLSLFGVVALSAGYEFVREHARRYEARLDNSGVSLGTPSTYTPPS</sequence>
<evidence type="ECO:0000256" key="1">
    <source>
        <dbReference type="ARBA" id="ARBA00022692"/>
    </source>
</evidence>
<keyword evidence="6" id="KW-1185">Reference proteome</keyword>
<keyword evidence="1 4" id="KW-0812">Transmembrane</keyword>
<comment type="caution">
    <text evidence="5">The sequence shown here is derived from an EMBL/GenBank/DDBJ whole genome shotgun (WGS) entry which is preliminary data.</text>
</comment>
<evidence type="ECO:0000313" key="6">
    <source>
        <dbReference type="Proteomes" id="UP001447188"/>
    </source>
</evidence>
<gene>
    <name evidence="5" type="primary">CTR2</name>
    <name evidence="5" type="ORF">Q9L58_001244</name>
</gene>
<evidence type="ECO:0000256" key="2">
    <source>
        <dbReference type="ARBA" id="ARBA00022989"/>
    </source>
</evidence>